<evidence type="ECO:0000313" key="10">
    <source>
        <dbReference type="Proteomes" id="UP000034416"/>
    </source>
</evidence>
<dbReference type="PROSITE" id="PS00455">
    <property type="entry name" value="AMP_BINDING"/>
    <property type="match status" value="1"/>
</dbReference>
<evidence type="ECO:0000313" key="11">
    <source>
        <dbReference type="Proteomes" id="UP000192327"/>
    </source>
</evidence>
<dbReference type="InterPro" id="IPR036291">
    <property type="entry name" value="NAD(P)-bd_dom_sf"/>
</dbReference>
<organism evidence="8 10">
    <name type="scientific">Mycolicibacter arupensis</name>
    <dbReference type="NCBI Taxonomy" id="342002"/>
    <lineage>
        <taxon>Bacteria</taxon>
        <taxon>Bacillati</taxon>
        <taxon>Actinomycetota</taxon>
        <taxon>Actinomycetes</taxon>
        <taxon>Mycobacteriales</taxon>
        <taxon>Mycobacteriaceae</taxon>
        <taxon>Mycolicibacter</taxon>
    </lineage>
</organism>
<dbReference type="InterPro" id="IPR020845">
    <property type="entry name" value="AMP-binding_CS"/>
</dbReference>
<feature type="binding site" evidence="6">
    <location>
        <position position="510"/>
    </location>
    <ligand>
        <name>AMP</name>
        <dbReference type="ChEBI" id="CHEBI:456215"/>
    </ligand>
</feature>
<dbReference type="InterPro" id="IPR046407">
    <property type="entry name" value="CAR"/>
</dbReference>
<dbReference type="Proteomes" id="UP000034416">
    <property type="component" value="Unassembled WGS sequence"/>
</dbReference>
<dbReference type="PANTHER" id="PTHR43272:SF33">
    <property type="entry name" value="AMP-BINDING DOMAIN-CONTAINING PROTEIN-RELATED"/>
    <property type="match status" value="1"/>
</dbReference>
<dbReference type="EC" id="1.2.1.-" evidence="6"/>
<dbReference type="Pfam" id="PF07993">
    <property type="entry name" value="NAD_binding_4"/>
    <property type="match status" value="1"/>
</dbReference>
<dbReference type="SMART" id="SM00823">
    <property type="entry name" value="PKS_PP"/>
    <property type="match status" value="1"/>
</dbReference>
<feature type="binding site" evidence="6">
    <location>
        <begin position="849"/>
        <end position="850"/>
    </location>
    <ligand>
        <name>NADP(+)</name>
        <dbReference type="ChEBI" id="CHEBI:58349"/>
    </ligand>
</feature>
<name>A0A0F5MSZ2_9MYCO</name>
<dbReference type="PATRIC" id="fig|342002.3.peg.2201"/>
<feature type="binding site" evidence="6">
    <location>
        <begin position="782"/>
        <end position="785"/>
    </location>
    <ligand>
        <name>NADP(+)</name>
        <dbReference type="ChEBI" id="CHEBI:58349"/>
    </ligand>
</feature>
<feature type="binding site" evidence="6">
    <location>
        <position position="809"/>
    </location>
    <ligand>
        <name>NADP(+)</name>
        <dbReference type="ChEBI" id="CHEBI:58349"/>
    </ligand>
</feature>
<feature type="modified residue" description="O-(pantetheine 4'-phosphoryl)serine" evidence="6">
    <location>
        <position position="683"/>
    </location>
</feature>
<evidence type="ECO:0000256" key="5">
    <source>
        <dbReference type="ARBA" id="ARBA00024484"/>
    </source>
</evidence>
<dbReference type="EMBL" id="LASW01000111">
    <property type="protein sequence ID" value="KKB97709.1"/>
    <property type="molecule type" value="Genomic_DNA"/>
</dbReference>
<comment type="caution">
    <text evidence="6">Lacks conserved residue(s) required for the propagation of feature annotation.</text>
</comment>
<evidence type="ECO:0000256" key="4">
    <source>
        <dbReference type="ARBA" id="ARBA00022840"/>
    </source>
</evidence>
<keyword evidence="4 6" id="KW-0067">ATP-binding</keyword>
<dbReference type="GO" id="GO:0004467">
    <property type="term" value="F:long-chain fatty acid-CoA ligase activity"/>
    <property type="evidence" value="ECO:0007669"/>
    <property type="project" value="UniProtKB-EC"/>
</dbReference>
<dbReference type="NCBIfam" id="NF041592">
    <property type="entry name" value="carboxyl_red"/>
    <property type="match status" value="1"/>
</dbReference>
<feature type="domain" description="Carrier" evidence="7">
    <location>
        <begin position="646"/>
        <end position="724"/>
    </location>
</feature>
<dbReference type="InterPro" id="IPR013120">
    <property type="entry name" value="FAR_NAD-bd"/>
</dbReference>
<dbReference type="InterPro" id="IPR006162">
    <property type="entry name" value="Ppantetheine_attach_site"/>
</dbReference>
<dbReference type="RefSeq" id="WP_046190947.1">
    <property type="nucleotide sequence ID" value="NZ_JACKUJ010000043.1"/>
</dbReference>
<dbReference type="InterPro" id="IPR045851">
    <property type="entry name" value="AMP-bd_C_sf"/>
</dbReference>
<comment type="similarity">
    <text evidence="6">Belongs to the ATP-dependent AMP-binding enzyme family. Carboxylic acid reductase subfamily.</text>
</comment>
<dbReference type="NCBIfam" id="TIGR01746">
    <property type="entry name" value="Thioester-redct"/>
    <property type="match status" value="1"/>
</dbReference>
<comment type="cofactor">
    <cofactor evidence="6">
        <name>pantetheine 4'-phosphate</name>
        <dbReference type="ChEBI" id="CHEBI:47942"/>
    </cofactor>
    <text evidence="6">Binds 1 phosphopantetheine covalently.</text>
</comment>
<reference evidence="8" key="2">
    <citation type="submission" date="2015-04" db="EMBL/GenBank/DDBJ databases">
        <title>Genome sequence of Mycobacterium arupense strain GUC1.</title>
        <authorList>
            <person name="Greninger A.L."/>
            <person name="Cunningham G."/>
            <person name="Chiu C.Y."/>
            <person name="Miller S."/>
        </authorList>
    </citation>
    <scope>NUCLEOTIDE SEQUENCE</scope>
    <source>
        <strain evidence="8">GUC1</strain>
    </source>
</reference>
<evidence type="ECO:0000256" key="3">
    <source>
        <dbReference type="ARBA" id="ARBA00022741"/>
    </source>
</evidence>
<protein>
    <recommendedName>
        <fullName evidence="6">Carboxylic acid reductase</fullName>
        <shortName evidence="6">CAR</shortName>
        <ecNumber evidence="6">1.2.1.-</ecNumber>
    </recommendedName>
    <alternativeName>
        <fullName evidence="6">ATP/NADPH-dependent carboxylic acid reductase</fullName>
    </alternativeName>
</protein>
<feature type="binding site" evidence="6">
    <location>
        <begin position="875"/>
        <end position="877"/>
    </location>
    <ligand>
        <name>NADP(+)</name>
        <dbReference type="ChEBI" id="CHEBI:58349"/>
    </ligand>
</feature>
<feature type="binding site" evidence="6">
    <location>
        <position position="915"/>
    </location>
    <ligand>
        <name>NADP(+)</name>
        <dbReference type="ChEBI" id="CHEBI:58349"/>
    </ligand>
</feature>
<dbReference type="HAMAP" id="MF_02247">
    <property type="entry name" value="Carbox_acid_reduct"/>
    <property type="match status" value="1"/>
</dbReference>
<dbReference type="PANTHER" id="PTHR43272">
    <property type="entry name" value="LONG-CHAIN-FATTY-ACID--COA LIGASE"/>
    <property type="match status" value="1"/>
</dbReference>
<comment type="function">
    <text evidence="6">Catalyzes the ATP- and NADPH-dependent reduction of carboxylic acids to the corresponding aldehydes.</text>
</comment>
<dbReference type="Pfam" id="PF00501">
    <property type="entry name" value="AMP-binding"/>
    <property type="match status" value="1"/>
</dbReference>
<keyword evidence="6" id="KW-0521">NADP</keyword>
<keyword evidence="3 6" id="KW-0547">Nucleotide-binding</keyword>
<keyword evidence="1 6" id="KW-0596">Phosphopantetheine</keyword>
<gene>
    <name evidence="6" type="primary">car</name>
    <name evidence="9" type="ORF">BST15_01320</name>
    <name evidence="8" type="ORF">WR43_17885</name>
</gene>
<dbReference type="Proteomes" id="UP000192327">
    <property type="component" value="Unassembled WGS sequence"/>
</dbReference>
<evidence type="ECO:0000313" key="9">
    <source>
        <dbReference type="EMBL" id="ORA01194.1"/>
    </source>
</evidence>
<dbReference type="GO" id="GO:0031177">
    <property type="term" value="F:phosphopantetheine binding"/>
    <property type="evidence" value="ECO:0007669"/>
    <property type="project" value="UniProtKB-UniRule"/>
</dbReference>
<evidence type="ECO:0000256" key="2">
    <source>
        <dbReference type="ARBA" id="ARBA00022553"/>
    </source>
</evidence>
<feature type="binding site" evidence="6">
    <location>
        <position position="489"/>
    </location>
    <ligand>
        <name>AMP</name>
        <dbReference type="ChEBI" id="CHEBI:456215"/>
    </ligand>
</feature>
<feature type="binding site" evidence="6">
    <location>
        <position position="819"/>
    </location>
    <ligand>
        <name>NADP(+)</name>
        <dbReference type="ChEBI" id="CHEBI:58349"/>
    </ligand>
</feature>
<dbReference type="InterPro" id="IPR042099">
    <property type="entry name" value="ANL_N_sf"/>
</dbReference>
<dbReference type="OrthoDB" id="2472181at2"/>
<dbReference type="GO" id="GO:0005524">
    <property type="term" value="F:ATP binding"/>
    <property type="evidence" value="ECO:0007669"/>
    <property type="project" value="UniProtKB-UniRule"/>
</dbReference>
<evidence type="ECO:0000313" key="8">
    <source>
        <dbReference type="EMBL" id="KKB97709.1"/>
    </source>
</evidence>
<reference evidence="10" key="1">
    <citation type="submission" date="2015-04" db="EMBL/GenBank/DDBJ databases">
        <title>Genome sequence of Mycobacterium arupense GUC1.</title>
        <authorList>
            <person name="Greninger A.L."/>
            <person name="Cunningham G."/>
            <person name="Chiu C.Y."/>
            <person name="Miller S."/>
        </authorList>
    </citation>
    <scope>NUCLEOTIDE SEQUENCE [LARGE SCALE GENOMIC DNA]</scope>
    <source>
        <strain evidence="10">GUC1</strain>
    </source>
</reference>
<dbReference type="GO" id="GO:0050661">
    <property type="term" value="F:NADP binding"/>
    <property type="evidence" value="ECO:0007669"/>
    <property type="project" value="UniProtKB-UniRule"/>
</dbReference>
<dbReference type="InterPro" id="IPR036736">
    <property type="entry name" value="ACP-like_sf"/>
</dbReference>
<dbReference type="STRING" id="342002.BST15_01320"/>
<feature type="binding site" evidence="6">
    <location>
        <position position="416"/>
    </location>
    <ligand>
        <name>AMP</name>
        <dbReference type="ChEBI" id="CHEBI:456215"/>
    </ligand>
</feature>
<proteinExistence type="inferred from homology"/>
<evidence type="ECO:0000256" key="1">
    <source>
        <dbReference type="ARBA" id="ARBA00022450"/>
    </source>
</evidence>
<keyword evidence="2 6" id="KW-0597">Phosphoprotein</keyword>
<dbReference type="SUPFAM" id="SSF47336">
    <property type="entry name" value="ACP-like"/>
    <property type="match status" value="1"/>
</dbReference>
<evidence type="ECO:0000256" key="6">
    <source>
        <dbReference type="HAMAP-Rule" id="MF_02247"/>
    </source>
</evidence>
<dbReference type="Gene3D" id="1.10.1200.10">
    <property type="entry name" value="ACP-like"/>
    <property type="match status" value="1"/>
</dbReference>
<dbReference type="EMBL" id="MVHH01000001">
    <property type="protein sequence ID" value="ORA01194.1"/>
    <property type="molecule type" value="Genomic_DNA"/>
</dbReference>
<keyword evidence="11" id="KW-1185">Reference proteome</keyword>
<dbReference type="SUPFAM" id="SSF51735">
    <property type="entry name" value="NAD(P)-binding Rossmann-fold domains"/>
    <property type="match status" value="1"/>
</dbReference>
<dbReference type="CDD" id="cd05235">
    <property type="entry name" value="SDR_e1"/>
    <property type="match status" value="1"/>
</dbReference>
<evidence type="ECO:0000259" key="7">
    <source>
        <dbReference type="PROSITE" id="PS50075"/>
    </source>
</evidence>
<comment type="caution">
    <text evidence="8">The sequence shown here is derived from an EMBL/GenBank/DDBJ whole genome shotgun (WGS) entry which is preliminary data.</text>
</comment>
<dbReference type="Gene3D" id="3.30.300.30">
    <property type="match status" value="1"/>
</dbReference>
<dbReference type="Pfam" id="PF23562">
    <property type="entry name" value="AMP-binding_C_3"/>
    <property type="match status" value="1"/>
</dbReference>
<feature type="binding site" evidence="6">
    <location>
        <position position="610"/>
    </location>
    <ligand>
        <name>AMP</name>
        <dbReference type="ChEBI" id="CHEBI:456215"/>
    </ligand>
</feature>
<dbReference type="Gene3D" id="3.40.50.720">
    <property type="entry name" value="NAD(P)-binding Rossmann-like Domain"/>
    <property type="match status" value="1"/>
</dbReference>
<dbReference type="AlphaFoldDB" id="A0A0F5MSZ2"/>
<dbReference type="InterPro" id="IPR010080">
    <property type="entry name" value="Thioester_reductase-like_dom"/>
</dbReference>
<dbReference type="GO" id="GO:0016020">
    <property type="term" value="C:membrane"/>
    <property type="evidence" value="ECO:0007669"/>
    <property type="project" value="TreeGrafter"/>
</dbReference>
<dbReference type="Pfam" id="PF00550">
    <property type="entry name" value="PP-binding"/>
    <property type="match status" value="1"/>
</dbReference>
<comment type="catalytic activity">
    <reaction evidence="5">
        <text>a long-chain fatty acid + ATP + CoA = a long-chain fatty acyl-CoA + AMP + diphosphate</text>
        <dbReference type="Rhea" id="RHEA:15421"/>
        <dbReference type="ChEBI" id="CHEBI:30616"/>
        <dbReference type="ChEBI" id="CHEBI:33019"/>
        <dbReference type="ChEBI" id="CHEBI:57287"/>
        <dbReference type="ChEBI" id="CHEBI:57560"/>
        <dbReference type="ChEBI" id="CHEBI:83139"/>
        <dbReference type="ChEBI" id="CHEBI:456215"/>
        <dbReference type="EC" id="6.2.1.3"/>
    </reaction>
    <physiologicalReaction direction="left-to-right" evidence="5">
        <dbReference type="Rhea" id="RHEA:15422"/>
    </physiologicalReaction>
</comment>
<keyword evidence="6" id="KW-0560">Oxidoreductase</keyword>
<dbReference type="Gene3D" id="3.40.50.12780">
    <property type="entry name" value="N-terminal domain of ligase-like"/>
    <property type="match status" value="1"/>
</dbReference>
<feature type="binding site" evidence="6">
    <location>
        <position position="390"/>
    </location>
    <ligand>
        <name>AMP</name>
        <dbReference type="ChEBI" id="CHEBI:456215"/>
    </ligand>
</feature>
<accession>A0A0F5MSZ2</accession>
<dbReference type="PROSITE" id="PS50075">
    <property type="entry name" value="CARRIER"/>
    <property type="match status" value="1"/>
</dbReference>
<feature type="binding site" evidence="6">
    <location>
        <position position="951"/>
    </location>
    <ligand>
        <name>NADP(+)</name>
        <dbReference type="ChEBI" id="CHEBI:58349"/>
    </ligand>
</feature>
<dbReference type="SUPFAM" id="SSF56801">
    <property type="entry name" value="Acetyl-CoA synthetase-like"/>
    <property type="match status" value="1"/>
</dbReference>
<dbReference type="InterPro" id="IPR000873">
    <property type="entry name" value="AMP-dep_synth/lig_dom"/>
</dbReference>
<comment type="catalytic activity">
    <reaction evidence="6">
        <text>a carboxylate + ATP + NADPH + H(+) = an aldehyde + AMP + diphosphate + NADP(+)</text>
        <dbReference type="Rhea" id="RHEA:50916"/>
        <dbReference type="ChEBI" id="CHEBI:15378"/>
        <dbReference type="ChEBI" id="CHEBI:17478"/>
        <dbReference type="ChEBI" id="CHEBI:29067"/>
        <dbReference type="ChEBI" id="CHEBI:30616"/>
        <dbReference type="ChEBI" id="CHEBI:33019"/>
        <dbReference type="ChEBI" id="CHEBI:57783"/>
        <dbReference type="ChEBI" id="CHEBI:58349"/>
        <dbReference type="ChEBI" id="CHEBI:456215"/>
    </reaction>
</comment>
<feature type="binding site" evidence="6">
    <location>
        <position position="955"/>
    </location>
    <ligand>
        <name>NADP(+)</name>
        <dbReference type="ChEBI" id="CHEBI:58349"/>
    </ligand>
</feature>
<dbReference type="GO" id="GO:0016620">
    <property type="term" value="F:oxidoreductase activity, acting on the aldehyde or oxo group of donors, NAD or NADP as acceptor"/>
    <property type="evidence" value="ECO:0007669"/>
    <property type="project" value="UniProtKB-UniRule"/>
</dbReference>
<dbReference type="InterPro" id="IPR009081">
    <property type="entry name" value="PP-bd_ACP"/>
</dbReference>
<dbReference type="PROSITE" id="PS00012">
    <property type="entry name" value="PHOSPHOPANTETHEINE"/>
    <property type="match status" value="1"/>
</dbReference>
<feature type="binding site" evidence="6">
    <location>
        <position position="295"/>
    </location>
    <ligand>
        <name>AMP</name>
        <dbReference type="ChEBI" id="CHEBI:456215"/>
    </ligand>
</feature>
<comment type="domain">
    <text evidence="6">The N-terminal domain likely catalyzes substrate activation by formation of an initial acyl-AMP intermediate, the central region contains the phosphopantetheine attachment site, and the C-terminal domain catalyzes the reduction by NADPH of the intermediate thioester formed from the attack of the phosphopantetheine thiol at the carbonyl carbon of acyl-AMP.</text>
</comment>
<sequence length="1170" mass="126723">MATAAQPEWMARRISELYATDPQFAAARPSDVVRAQIDRPGLRLPELVRTVCEGYAERPALGQRDYRLVTDPSTGRTSAQAQPGMTTISYREMAKRVDAVAGGLAGDPVQPGDLVAVLGFTSVDYTIVDLALVQLGAVAVPVQYTTAAAGLQHIIAETEPTVLAVSVEDLPKAVEVAATASALRRLVVFDYLAQIDDHRDAIAAARQRLTQAGSAAVVETLAQVMDRGKDRPTPRVDAPADNPMVAVLYTSGSTGAPKGVMCSEQLVTLAWRGIAPAGLRHDLPSITLNFRPMSHVVGRSMLYGTLGAGGTAYFVSSRDFSTFLDDLALVRPTQLNFVPRVWDMLSEEFGRAVSQRVTDEAERAAVQEQVMAQQRRDLLGARYVVASTGSAPISAELKAWVEAFTAIHLTETYGSTESVLLMVDGRVQCPPVTDYKLVDVPELGYFRTDRPHPRGEFAVKSSSQFSGYYKRPDKTAEAFDPDGYYLTGDILAEVAPGEFTFVDRRNDVLKLSQGEFVTVSKVEGVFADSPLIHQIYVYGNSARSYLVAVVVPAEEALAAHDERTLESLIRQSLQDTVKRAGLQSYEVPRDFLIETEPFTAQNGLLTAVGKPARPKLKEHYGERLERLYDDVSARQARELQALREGASDRSVQETVIRAAAALLGVSAAELSAEARFADLGGDSLSALTLSNLLHEIVKVEVPVGVIVGPTSDLRTIAGYVEAQRESGSQHASYAGVHGPDATELHAADLALDKFLDADTLAAAPTLPRPAEQVRTVLLTGATGFLGRYLVLQWLERLAPIGGTLICLVRAGDAAEGRARLDQVFDSGDAGLLAHYQRLAAEHLEVIAGDKGEPGLGVDARTWQRLADTVDLIIDPAALVNHMLPYRQLFVPNVRGTAELLRVAITGRLKPYVYLSTVAVGDQIPPAMFTEDADIRAISPSRQLGEGHANGYANSKWASEVLLRQANDLCGLPITVFRCDMILADTTYAGQLNLPDNFTRLILSLALTGIVPGSFYERGPDGDRQRAHYDGLPVGFVADAVSTLGEKCDAGHRTFHVANPYDDGIGLDEFADWLIAADPAIRRIDDYAIWLQRFETALRALPDRLRQHSLLPLLGNYRRPRTPIAGSVVPATRFRAAVQAAKIGPDQDIPHISAPIIGKYLSDLRLLGLLG</sequence>
<reference evidence="9 11" key="3">
    <citation type="submission" date="2016-12" db="EMBL/GenBank/DDBJ databases">
        <title>The new phylogeny of genus Mycobacterium.</title>
        <authorList>
            <person name="Tortoli E."/>
            <person name="Trovato A."/>
            <person name="Cirillo D.M."/>
        </authorList>
    </citation>
    <scope>NUCLEOTIDE SEQUENCE [LARGE SCALE GENOMIC DNA]</scope>
    <source>
        <strain evidence="9 11">DSM 44942</strain>
    </source>
</reference>
<dbReference type="InterPro" id="IPR020806">
    <property type="entry name" value="PKS_PP-bd"/>
</dbReference>